<sequence length="132" mass="15426">MESIVRPLYRDLAEKLTSAPPRNLTRTSARKLQGSRRDEVAWRGCMKTERYFISVYLPTTSPTPAFSLEDLVVREPLNTLPFPPERRESYRQSPLYNTTTIGLRLSEKSRKGRRETREAWELVWRMVLPGTI</sequence>
<comment type="caution">
    <text evidence="1">The sequence shown here is derived from an EMBL/GenBank/DDBJ whole genome shotgun (WGS) entry which is preliminary data.</text>
</comment>
<gene>
    <name evidence="1" type="ORF">BaRGS_00001549</name>
</gene>
<name>A0ABD0M750_9CAEN</name>
<reference evidence="1 2" key="1">
    <citation type="journal article" date="2023" name="Sci. Data">
        <title>Genome assembly of the Korean intertidal mud-creeper Batillaria attramentaria.</title>
        <authorList>
            <person name="Patra A.K."/>
            <person name="Ho P.T."/>
            <person name="Jun S."/>
            <person name="Lee S.J."/>
            <person name="Kim Y."/>
            <person name="Won Y.J."/>
        </authorList>
    </citation>
    <scope>NUCLEOTIDE SEQUENCE [LARGE SCALE GENOMIC DNA]</scope>
    <source>
        <strain evidence="1">Wonlab-2016</strain>
    </source>
</reference>
<evidence type="ECO:0008006" key="3">
    <source>
        <dbReference type="Google" id="ProtNLM"/>
    </source>
</evidence>
<dbReference type="AlphaFoldDB" id="A0ABD0M750"/>
<keyword evidence="2" id="KW-1185">Reference proteome</keyword>
<organism evidence="1 2">
    <name type="scientific">Batillaria attramentaria</name>
    <dbReference type="NCBI Taxonomy" id="370345"/>
    <lineage>
        <taxon>Eukaryota</taxon>
        <taxon>Metazoa</taxon>
        <taxon>Spiralia</taxon>
        <taxon>Lophotrochozoa</taxon>
        <taxon>Mollusca</taxon>
        <taxon>Gastropoda</taxon>
        <taxon>Caenogastropoda</taxon>
        <taxon>Sorbeoconcha</taxon>
        <taxon>Cerithioidea</taxon>
        <taxon>Batillariidae</taxon>
        <taxon>Batillaria</taxon>
    </lineage>
</organism>
<dbReference type="Proteomes" id="UP001519460">
    <property type="component" value="Unassembled WGS sequence"/>
</dbReference>
<evidence type="ECO:0000313" key="2">
    <source>
        <dbReference type="Proteomes" id="UP001519460"/>
    </source>
</evidence>
<dbReference type="EMBL" id="JACVVK020000004">
    <property type="protein sequence ID" value="KAK7507614.1"/>
    <property type="molecule type" value="Genomic_DNA"/>
</dbReference>
<evidence type="ECO:0000313" key="1">
    <source>
        <dbReference type="EMBL" id="KAK7507614.1"/>
    </source>
</evidence>
<protein>
    <recommendedName>
        <fullName evidence="3">Ribosomal protein S10</fullName>
    </recommendedName>
</protein>
<proteinExistence type="predicted"/>
<accession>A0ABD0M750</accession>